<dbReference type="KEGG" id="eaz:JHT90_09045"/>
<evidence type="ECO:0000313" key="2">
    <source>
        <dbReference type="EMBL" id="QQP84559.1"/>
    </source>
</evidence>
<keyword evidence="3" id="KW-1185">Reference proteome</keyword>
<gene>
    <name evidence="2" type="ORF">JHT90_09045</name>
</gene>
<proteinExistence type="predicted"/>
<evidence type="ECO:0008006" key="4">
    <source>
        <dbReference type="Google" id="ProtNLM"/>
    </source>
</evidence>
<accession>A0A974RX83</accession>
<dbReference type="RefSeq" id="WP_201090456.1">
    <property type="nucleotide sequence ID" value="NZ_CP067393.1"/>
</dbReference>
<name>A0A974RX83_9GAMM</name>
<dbReference type="AlphaFoldDB" id="A0A974RX83"/>
<protein>
    <recommendedName>
        <fullName evidence="4">Secreted protein</fullName>
    </recommendedName>
</protein>
<sequence length="85" mass="9910">MKKVIAIGFLMLFSTLSLAGSIPGLPEYYWGYWNLSDFRIEGNTRYCTWAKGYFHQSNMNTPLYYVYEDTIGYNGSPCPKPVEWF</sequence>
<evidence type="ECO:0000313" key="3">
    <source>
        <dbReference type="Proteomes" id="UP000595278"/>
    </source>
</evidence>
<organism evidence="2 3">
    <name type="scientific">Entomomonas asaccharolytica</name>
    <dbReference type="NCBI Taxonomy" id="2785331"/>
    <lineage>
        <taxon>Bacteria</taxon>
        <taxon>Pseudomonadati</taxon>
        <taxon>Pseudomonadota</taxon>
        <taxon>Gammaproteobacteria</taxon>
        <taxon>Pseudomonadales</taxon>
        <taxon>Pseudomonadaceae</taxon>
        <taxon>Entomomonas</taxon>
    </lineage>
</organism>
<feature type="chain" id="PRO_5036764852" description="Secreted protein" evidence="1">
    <location>
        <begin position="20"/>
        <end position="85"/>
    </location>
</feature>
<dbReference type="EMBL" id="CP067393">
    <property type="protein sequence ID" value="QQP84559.1"/>
    <property type="molecule type" value="Genomic_DNA"/>
</dbReference>
<keyword evidence="1" id="KW-0732">Signal</keyword>
<reference evidence="2 3" key="1">
    <citation type="submission" date="2021-01" db="EMBL/GenBank/DDBJ databases">
        <title>Entomomonas sp. F2A isolated from a house cricket (Acheta domesticus).</title>
        <authorList>
            <person name="Spergser J."/>
            <person name="Busse H.-J."/>
        </authorList>
    </citation>
    <scope>NUCLEOTIDE SEQUENCE [LARGE SCALE GENOMIC DNA]</scope>
    <source>
        <strain evidence="2 3">F2A</strain>
    </source>
</reference>
<dbReference type="Proteomes" id="UP000595278">
    <property type="component" value="Chromosome"/>
</dbReference>
<feature type="signal peptide" evidence="1">
    <location>
        <begin position="1"/>
        <end position="19"/>
    </location>
</feature>
<evidence type="ECO:0000256" key="1">
    <source>
        <dbReference type="SAM" id="SignalP"/>
    </source>
</evidence>